<keyword evidence="1" id="KW-1133">Transmembrane helix</keyword>
<protein>
    <submittedName>
        <fullName evidence="2">Uncharacterized protein YpmS</fullName>
    </submittedName>
</protein>
<accession>A0ABT9YZ09</accession>
<reference evidence="2 3" key="1">
    <citation type="submission" date="2023-07" db="EMBL/GenBank/DDBJ databases">
        <title>Genomic Encyclopedia of Type Strains, Phase IV (KMG-IV): sequencing the most valuable type-strain genomes for metagenomic binning, comparative biology and taxonomic classification.</title>
        <authorList>
            <person name="Goeker M."/>
        </authorList>
    </citation>
    <scope>NUCLEOTIDE SEQUENCE [LARGE SCALE GENOMIC DNA]</scope>
    <source>
        <strain evidence="2 3">DSM 17723</strain>
    </source>
</reference>
<sequence length="192" mass="22237">MKKWKFAFIFLASFNLLCILLIGGYLFIPAKTDKQVLPKVSNQDETVPFLIKSDKESLTKLINHYLEEETDQENLQYRVDINNYVNVYGAIKAFNKTIDMQLVLKPKIISDGNLQLQVKELSIGRFQLPVSYVLTYMNTYYDLPSYVKINSNKKVFNIYLNELTLKNGFTARAESFDLEKDNINFTVNVPLP</sequence>
<gene>
    <name evidence="2" type="ORF">J2S02_001547</name>
</gene>
<dbReference type="Pfam" id="PF09911">
    <property type="entry name" value="DUF2140"/>
    <property type="match status" value="1"/>
</dbReference>
<dbReference type="InterPro" id="IPR018672">
    <property type="entry name" value="DUF2140"/>
</dbReference>
<comment type="caution">
    <text evidence="2">The sequence shown here is derived from an EMBL/GenBank/DDBJ whole genome shotgun (WGS) entry which is preliminary data.</text>
</comment>
<dbReference type="RefSeq" id="WP_174881790.1">
    <property type="nucleotide sequence ID" value="NZ_CADEPK010000433.1"/>
</dbReference>
<organism evidence="2 3">
    <name type="scientific">Metabacillus niabensis</name>
    <dbReference type="NCBI Taxonomy" id="324854"/>
    <lineage>
        <taxon>Bacteria</taxon>
        <taxon>Bacillati</taxon>
        <taxon>Bacillota</taxon>
        <taxon>Bacilli</taxon>
        <taxon>Bacillales</taxon>
        <taxon>Bacillaceae</taxon>
        <taxon>Metabacillus</taxon>
    </lineage>
</organism>
<evidence type="ECO:0000313" key="2">
    <source>
        <dbReference type="EMBL" id="MDQ0225218.1"/>
    </source>
</evidence>
<evidence type="ECO:0000256" key="1">
    <source>
        <dbReference type="SAM" id="Phobius"/>
    </source>
</evidence>
<keyword evidence="1" id="KW-0472">Membrane</keyword>
<proteinExistence type="predicted"/>
<feature type="transmembrane region" description="Helical" evidence="1">
    <location>
        <begin position="6"/>
        <end position="28"/>
    </location>
</feature>
<dbReference type="EMBL" id="JAUSTZ010000002">
    <property type="protein sequence ID" value="MDQ0225218.1"/>
    <property type="molecule type" value="Genomic_DNA"/>
</dbReference>
<name>A0ABT9YZ09_9BACI</name>
<evidence type="ECO:0000313" key="3">
    <source>
        <dbReference type="Proteomes" id="UP001232245"/>
    </source>
</evidence>
<dbReference type="Proteomes" id="UP001232245">
    <property type="component" value="Unassembled WGS sequence"/>
</dbReference>
<keyword evidence="3" id="KW-1185">Reference proteome</keyword>
<keyword evidence="1" id="KW-0812">Transmembrane</keyword>